<evidence type="ECO:0000259" key="10">
    <source>
        <dbReference type="PROSITE" id="PS50850"/>
    </source>
</evidence>
<dbReference type="SUPFAM" id="SSF103473">
    <property type="entry name" value="MFS general substrate transporter"/>
    <property type="match status" value="1"/>
</dbReference>
<keyword evidence="5 9" id="KW-1133">Transmembrane helix</keyword>
<evidence type="ECO:0000256" key="3">
    <source>
        <dbReference type="ARBA" id="ARBA00022448"/>
    </source>
</evidence>
<keyword evidence="3 7" id="KW-0813">Transport</keyword>
<evidence type="ECO:0000256" key="5">
    <source>
        <dbReference type="ARBA" id="ARBA00022989"/>
    </source>
</evidence>
<dbReference type="NCBIfam" id="TIGR00879">
    <property type="entry name" value="SP"/>
    <property type="match status" value="1"/>
</dbReference>
<evidence type="ECO:0000313" key="11">
    <source>
        <dbReference type="EMBL" id="CAK7237703.1"/>
    </source>
</evidence>
<comment type="caution">
    <text evidence="11">The sequence shown here is derived from an EMBL/GenBank/DDBJ whole genome shotgun (WGS) entry which is preliminary data.</text>
</comment>
<feature type="transmembrane region" description="Helical" evidence="9">
    <location>
        <begin position="311"/>
        <end position="332"/>
    </location>
</feature>
<dbReference type="Proteomes" id="UP001642406">
    <property type="component" value="Unassembled WGS sequence"/>
</dbReference>
<dbReference type="InterPro" id="IPR003663">
    <property type="entry name" value="Sugar/inositol_transpt"/>
</dbReference>
<dbReference type="PANTHER" id="PTHR48022:SF79">
    <property type="entry name" value="LACTOSE PERMEASE, PUTATIVE (AFU_ORTHOLOGUE AFUA_6G01860)-RELATED"/>
    <property type="match status" value="1"/>
</dbReference>
<feature type="transmembrane region" description="Helical" evidence="9">
    <location>
        <begin position="377"/>
        <end position="399"/>
    </location>
</feature>
<evidence type="ECO:0000256" key="6">
    <source>
        <dbReference type="ARBA" id="ARBA00023136"/>
    </source>
</evidence>
<sequence length="539" mass="59019">MDTQAPVHGEKQPVADAHHAETTGVKEVKVQSVELTDAIAKDSPSYWSASQIQLYGIMFFATLNCCMNGFDGSVMSSINAMDQWHDYFNVAKTGSKIGLVMAIYTGGQIVGSFFSGWLTDTWGRRPGMAVGAAFIVIGSVVQVSAHNLAAFIGGRFLVGIGVPVSVTAAPTYLVEMAYPSWRGLAGGLYNVLGWYIGSLTASWSSYGTANINNNWSWRIPFIIQLVPAAFVLAFVWFIPESPRWLFSKGKDEKALAVLAKFHGNENPDSAVVKLEAEEIKFSLQVVAELGSGAWWDYRCLVNNRPALYRMWIILLLSVFSQFVGGAVISYYMPTILETVGITSSSQQLLLNGLNTVFSFVSGVLGSFFVDRFGRRPLLLWGFFLTGLVYIPLTVLAALANGHISTSSGYAFIAMIFLYGVFASFCISPLQALYPAEILRNDYRAKGMAAQSFIGAAASFINMYATPIALGNIGWKTYVIFLVLHFVHWALMYVVTVETKGRSLEELDEIFNDAKPVKRSKTFNKVVVSSGVGVKMSEPM</sequence>
<proteinExistence type="inferred from homology"/>
<gene>
    <name evidence="11" type="ORF">SBRCBS47491_010089</name>
</gene>
<keyword evidence="4 9" id="KW-0812">Transmembrane</keyword>
<reference evidence="11 12" key="1">
    <citation type="submission" date="2024-01" db="EMBL/GenBank/DDBJ databases">
        <authorList>
            <person name="Allen C."/>
            <person name="Tagirdzhanova G."/>
        </authorList>
    </citation>
    <scope>NUCLEOTIDE SEQUENCE [LARGE SCALE GENOMIC DNA]</scope>
</reference>
<dbReference type="Gene3D" id="1.20.1250.20">
    <property type="entry name" value="MFS general substrate transporter like domains"/>
    <property type="match status" value="1"/>
</dbReference>
<evidence type="ECO:0000256" key="8">
    <source>
        <dbReference type="SAM" id="MobiDB-lite"/>
    </source>
</evidence>
<evidence type="ECO:0000313" key="12">
    <source>
        <dbReference type="Proteomes" id="UP001642406"/>
    </source>
</evidence>
<evidence type="ECO:0000256" key="2">
    <source>
        <dbReference type="ARBA" id="ARBA00010992"/>
    </source>
</evidence>
<feature type="transmembrane region" description="Helical" evidence="9">
    <location>
        <begin position="156"/>
        <end position="174"/>
    </location>
</feature>
<comment type="similarity">
    <text evidence="2 7">Belongs to the major facilitator superfamily. Sugar transporter (TC 2.A.1.1) family.</text>
</comment>
<evidence type="ECO:0000256" key="7">
    <source>
        <dbReference type="RuleBase" id="RU003346"/>
    </source>
</evidence>
<dbReference type="InterPro" id="IPR005828">
    <property type="entry name" value="MFS_sugar_transport-like"/>
</dbReference>
<dbReference type="InterPro" id="IPR005829">
    <property type="entry name" value="Sugar_transporter_CS"/>
</dbReference>
<feature type="compositionally biased region" description="Basic and acidic residues" evidence="8">
    <location>
        <begin position="8"/>
        <end position="21"/>
    </location>
</feature>
<evidence type="ECO:0000256" key="1">
    <source>
        <dbReference type="ARBA" id="ARBA00004141"/>
    </source>
</evidence>
<dbReference type="InterPro" id="IPR020846">
    <property type="entry name" value="MFS_dom"/>
</dbReference>
<feature type="region of interest" description="Disordered" evidence="8">
    <location>
        <begin position="1"/>
        <end position="21"/>
    </location>
</feature>
<comment type="subcellular location">
    <subcellularLocation>
        <location evidence="1">Membrane</location>
        <topology evidence="1">Multi-pass membrane protein</topology>
    </subcellularLocation>
</comment>
<evidence type="ECO:0000256" key="4">
    <source>
        <dbReference type="ARBA" id="ARBA00022692"/>
    </source>
</evidence>
<dbReference type="InterPro" id="IPR050360">
    <property type="entry name" value="MFS_Sugar_Transporters"/>
</dbReference>
<feature type="transmembrane region" description="Helical" evidence="9">
    <location>
        <begin position="447"/>
        <end position="464"/>
    </location>
</feature>
<dbReference type="PROSITE" id="PS50850">
    <property type="entry name" value="MFS"/>
    <property type="match status" value="1"/>
</dbReference>
<feature type="transmembrane region" description="Helical" evidence="9">
    <location>
        <begin position="130"/>
        <end position="150"/>
    </location>
</feature>
<dbReference type="PANTHER" id="PTHR48022">
    <property type="entry name" value="PLASTIDIC GLUCOSE TRANSPORTER 4"/>
    <property type="match status" value="1"/>
</dbReference>
<organism evidence="11 12">
    <name type="scientific">Sporothrix bragantina</name>
    <dbReference type="NCBI Taxonomy" id="671064"/>
    <lineage>
        <taxon>Eukaryota</taxon>
        <taxon>Fungi</taxon>
        <taxon>Dikarya</taxon>
        <taxon>Ascomycota</taxon>
        <taxon>Pezizomycotina</taxon>
        <taxon>Sordariomycetes</taxon>
        <taxon>Sordariomycetidae</taxon>
        <taxon>Ophiostomatales</taxon>
        <taxon>Ophiostomataceae</taxon>
        <taxon>Sporothrix</taxon>
    </lineage>
</organism>
<dbReference type="InterPro" id="IPR036259">
    <property type="entry name" value="MFS_trans_sf"/>
</dbReference>
<dbReference type="Pfam" id="PF00083">
    <property type="entry name" value="Sugar_tr"/>
    <property type="match status" value="1"/>
</dbReference>
<feature type="transmembrane region" description="Helical" evidence="9">
    <location>
        <begin position="411"/>
        <end position="435"/>
    </location>
</feature>
<accession>A0ABP0CZX9</accession>
<evidence type="ECO:0000256" key="9">
    <source>
        <dbReference type="SAM" id="Phobius"/>
    </source>
</evidence>
<keyword evidence="12" id="KW-1185">Reference proteome</keyword>
<dbReference type="EMBL" id="CAWUHC010000200">
    <property type="protein sequence ID" value="CAK7237703.1"/>
    <property type="molecule type" value="Genomic_DNA"/>
</dbReference>
<dbReference type="PROSITE" id="PS00216">
    <property type="entry name" value="SUGAR_TRANSPORT_1"/>
    <property type="match status" value="1"/>
</dbReference>
<feature type="domain" description="Major facilitator superfamily (MFS) profile" evidence="10">
    <location>
        <begin position="57"/>
        <end position="499"/>
    </location>
</feature>
<feature type="transmembrane region" description="Helical" evidence="9">
    <location>
        <begin position="476"/>
        <end position="494"/>
    </location>
</feature>
<protein>
    <recommendedName>
        <fullName evidence="10">Major facilitator superfamily (MFS) profile domain-containing protein</fullName>
    </recommendedName>
</protein>
<feature type="transmembrane region" description="Helical" evidence="9">
    <location>
        <begin position="352"/>
        <end position="370"/>
    </location>
</feature>
<feature type="transmembrane region" description="Helical" evidence="9">
    <location>
        <begin position="218"/>
        <end position="238"/>
    </location>
</feature>
<keyword evidence="6 9" id="KW-0472">Membrane</keyword>
<feature type="transmembrane region" description="Helical" evidence="9">
    <location>
        <begin position="97"/>
        <end position="118"/>
    </location>
</feature>
<name>A0ABP0CZX9_9PEZI</name>